<dbReference type="SMART" id="SM00028">
    <property type="entry name" value="TPR"/>
    <property type="match status" value="4"/>
</dbReference>
<dbReference type="Pfam" id="PF13374">
    <property type="entry name" value="TPR_10"/>
    <property type="match status" value="1"/>
</dbReference>
<dbReference type="GO" id="GO:0030014">
    <property type="term" value="C:CCR4-NOT complex"/>
    <property type="evidence" value="ECO:0007669"/>
    <property type="project" value="InterPro"/>
</dbReference>
<dbReference type="Gene3D" id="1.25.40.10">
    <property type="entry name" value="Tetratricopeptide repeat domain"/>
    <property type="match status" value="2"/>
</dbReference>
<dbReference type="OrthoDB" id="25157at2759"/>
<comment type="caution">
    <text evidence="3">The sequence shown here is derived from an EMBL/GenBank/DDBJ whole genome shotgun (WGS) entry which is preliminary data.</text>
</comment>
<dbReference type="InterPro" id="IPR039740">
    <property type="entry name" value="CNOT10"/>
</dbReference>
<protein>
    <submittedName>
        <fullName evidence="3">Uncharacterized protein</fullName>
    </submittedName>
</protein>
<gene>
    <name evidence="3" type="ORF">MERR_LOCUS41485</name>
</gene>
<dbReference type="EMBL" id="CACVBM020001567">
    <property type="protein sequence ID" value="CAA7054249.1"/>
    <property type="molecule type" value="Genomic_DNA"/>
</dbReference>
<dbReference type="PANTHER" id="PTHR12979">
    <property type="entry name" value="CCR4-NOT TRANSCRIPTION COMPLEX SUBUNIT 10"/>
    <property type="match status" value="1"/>
</dbReference>
<proteinExistence type="inferred from homology"/>
<dbReference type="AlphaFoldDB" id="A0A6D2L2N7"/>
<dbReference type="SUPFAM" id="SSF48452">
    <property type="entry name" value="TPR-like"/>
    <property type="match status" value="2"/>
</dbReference>
<feature type="region of interest" description="Disordered" evidence="2">
    <location>
        <begin position="548"/>
        <end position="567"/>
    </location>
</feature>
<dbReference type="GO" id="GO:0017148">
    <property type="term" value="P:negative regulation of translation"/>
    <property type="evidence" value="ECO:0007669"/>
    <property type="project" value="TreeGrafter"/>
</dbReference>
<dbReference type="PANTHER" id="PTHR12979:SF5">
    <property type="entry name" value="CCR4-NOT TRANSCRIPTION COMPLEX SUBUNIT 10"/>
    <property type="match status" value="1"/>
</dbReference>
<dbReference type="Proteomes" id="UP000467841">
    <property type="component" value="Unassembled WGS sequence"/>
</dbReference>
<evidence type="ECO:0000256" key="1">
    <source>
        <dbReference type="ARBA" id="ARBA00010080"/>
    </source>
</evidence>
<dbReference type="InterPro" id="IPR011990">
    <property type="entry name" value="TPR-like_helical_dom_sf"/>
</dbReference>
<accession>A0A6D2L2N7</accession>
<organism evidence="3 4">
    <name type="scientific">Microthlaspi erraticum</name>
    <dbReference type="NCBI Taxonomy" id="1685480"/>
    <lineage>
        <taxon>Eukaryota</taxon>
        <taxon>Viridiplantae</taxon>
        <taxon>Streptophyta</taxon>
        <taxon>Embryophyta</taxon>
        <taxon>Tracheophyta</taxon>
        <taxon>Spermatophyta</taxon>
        <taxon>Magnoliopsida</taxon>
        <taxon>eudicotyledons</taxon>
        <taxon>Gunneridae</taxon>
        <taxon>Pentapetalae</taxon>
        <taxon>rosids</taxon>
        <taxon>malvids</taxon>
        <taxon>Brassicales</taxon>
        <taxon>Brassicaceae</taxon>
        <taxon>Coluteocarpeae</taxon>
        <taxon>Microthlaspi</taxon>
    </lineage>
</organism>
<reference evidence="3" key="1">
    <citation type="submission" date="2020-01" db="EMBL/GenBank/DDBJ databases">
        <authorList>
            <person name="Mishra B."/>
        </authorList>
    </citation>
    <scope>NUCLEOTIDE SEQUENCE [LARGE SCALE GENOMIC DNA]</scope>
</reference>
<comment type="similarity">
    <text evidence="1">Belongs to the CNOT10 family.</text>
</comment>
<evidence type="ECO:0000313" key="3">
    <source>
        <dbReference type="EMBL" id="CAA7054249.1"/>
    </source>
</evidence>
<name>A0A6D2L2N7_9BRAS</name>
<sequence>MDSRDSSSSAASSDAARDVSNCDDAIALSVTSALAKDALSHFQSGKFHEAMDILNQLRQKKLNDPKVPHNMAIAEYFRDGCSNSKKLIEELNSVKRQSEELASAAKEQVETVNPGTNVSVSKDQFDSTVTSLNIAVTWFHLHQYTKSLSILVPLFQKIEPLDETIALQICFLLLDVTLACRDAVKFSVVFEHMGKAFDVSCGSHDEIGSTMQLSSSQVSKTSSLLSSSVASDTLKSDLTAAENSLCEETDYANVLAEFEAEKRMRPVGHIPANNLLKTLGERSVLTDDLKLELQLYKVRFLLLTRNLKLAKREVKHAMNIAQKRDSSMALLLKSQLEYAHGNPRKAIKLLLVSGIQKEARTSGIFNNNLACIYYQLGKYQASSVLFSKALRSCSSLRKESPVKLFSLSQDKSLLIAYNCGLLYLASGKPLLAAQCFQKASLVFSRQPLFWLRIAECCIMALQKGLLEEGNTTSEKSEIKLHVIGKGKWRQLMMEESGFVDLAGSTKWPKLSLPLARVCLSNGIFLLNESLMNDSKSDLDPASSLKIHETKEAASSDNGEANTNSDMKEAKGGINQDIIQNSLSAFKEIRSREIQLVKQALLANMAYVELELENPIKALSAANSLLQVPDCSKIYVFLGHIYAAEALCLLNRPVEAVTHLSGYLLGQDDFKLPYGQEDFDQWRMHASYDCEETSDSSAGSARDSVFVKPEEARGALFANLAALLATQGHLEQAKHMITNALTVLPNNVLGTVTAVYIDLMLGRSQDAIARLRQCTRVSFVPGRLEVRAS</sequence>
<evidence type="ECO:0000313" key="4">
    <source>
        <dbReference type="Proteomes" id="UP000467841"/>
    </source>
</evidence>
<evidence type="ECO:0000256" key="2">
    <source>
        <dbReference type="SAM" id="MobiDB-lite"/>
    </source>
</evidence>
<dbReference type="GO" id="GO:0006402">
    <property type="term" value="P:mRNA catabolic process"/>
    <property type="evidence" value="ECO:0007669"/>
    <property type="project" value="TreeGrafter"/>
</dbReference>
<keyword evidence="4" id="KW-1185">Reference proteome</keyword>
<feature type="compositionally biased region" description="Polar residues" evidence="2">
    <location>
        <begin position="554"/>
        <end position="564"/>
    </location>
</feature>
<dbReference type="InterPro" id="IPR019734">
    <property type="entry name" value="TPR_rpt"/>
</dbReference>